<evidence type="ECO:0000256" key="1">
    <source>
        <dbReference type="SAM" id="Phobius"/>
    </source>
</evidence>
<feature type="transmembrane region" description="Helical" evidence="1">
    <location>
        <begin position="106"/>
        <end position="130"/>
    </location>
</feature>
<dbReference type="InterPro" id="IPR046487">
    <property type="entry name" value="DUF6580"/>
</dbReference>
<organism evidence="2">
    <name type="scientific">marine metagenome</name>
    <dbReference type="NCBI Taxonomy" id="408172"/>
    <lineage>
        <taxon>unclassified sequences</taxon>
        <taxon>metagenomes</taxon>
        <taxon>ecological metagenomes</taxon>
    </lineage>
</organism>
<protein>
    <submittedName>
        <fullName evidence="2">Uncharacterized protein</fullName>
    </submittedName>
</protein>
<feature type="transmembrane region" description="Helical" evidence="1">
    <location>
        <begin position="150"/>
        <end position="173"/>
    </location>
</feature>
<dbReference type="Pfam" id="PF20221">
    <property type="entry name" value="DUF6580"/>
    <property type="match status" value="1"/>
</dbReference>
<accession>A0A381R1U7</accession>
<feature type="transmembrane region" description="Helical" evidence="1">
    <location>
        <begin position="74"/>
        <end position="99"/>
    </location>
</feature>
<feature type="transmembrane region" description="Helical" evidence="1">
    <location>
        <begin position="6"/>
        <end position="38"/>
    </location>
</feature>
<gene>
    <name evidence="2" type="ORF">METZ01_LOCUS38526</name>
</gene>
<reference evidence="2" key="1">
    <citation type="submission" date="2018-05" db="EMBL/GenBank/DDBJ databases">
        <authorList>
            <person name="Lanie J.A."/>
            <person name="Ng W.-L."/>
            <person name="Kazmierczak K.M."/>
            <person name="Andrzejewski T.M."/>
            <person name="Davidsen T.M."/>
            <person name="Wayne K.J."/>
            <person name="Tettelin H."/>
            <person name="Glass J.I."/>
            <person name="Rusch D."/>
            <person name="Podicherti R."/>
            <person name="Tsui H.-C.T."/>
            <person name="Winkler M.E."/>
        </authorList>
    </citation>
    <scope>NUCLEOTIDE SEQUENCE</scope>
</reference>
<keyword evidence="1" id="KW-0812">Transmembrane</keyword>
<feature type="transmembrane region" description="Helical" evidence="1">
    <location>
        <begin position="45"/>
        <end position="68"/>
    </location>
</feature>
<keyword evidence="1" id="KW-1133">Transmembrane helix</keyword>
<name>A0A381R1U7_9ZZZZ</name>
<keyword evidence="1" id="KW-0472">Membrane</keyword>
<dbReference type="EMBL" id="UINC01001646">
    <property type="protein sequence ID" value="SUZ85672.1"/>
    <property type="molecule type" value="Genomic_DNA"/>
</dbReference>
<proteinExistence type="predicted"/>
<dbReference type="AlphaFoldDB" id="A0A381R1U7"/>
<evidence type="ECO:0000313" key="2">
    <source>
        <dbReference type="EMBL" id="SUZ85672.1"/>
    </source>
</evidence>
<sequence>MKKNILLIVALIVIGILGRIIPHPANFTPIIAIALLASHVFKNKWIVILTPLMAMWISDLVINNYLYAGYYDSLLIVSSGFLWIYGAIICIALLGTVLIKKVQVSSIALSSISGSLIFFLVTNFGVWISGAMYPKSLFGLIECYTLALPFFGNSLIGDLVYCTILFSSYSLAFSKGIVLHKGKNLS</sequence>